<name>A0A8G1RRB8_9EURO</name>
<dbReference type="RefSeq" id="XP_040801484.1">
    <property type="nucleotide sequence ID" value="XM_040948603.1"/>
</dbReference>
<dbReference type="InterPro" id="IPR011990">
    <property type="entry name" value="TPR-like_helical_dom_sf"/>
</dbReference>
<dbReference type="EMBL" id="KZ824642">
    <property type="protein sequence ID" value="RAK77474.1"/>
    <property type="molecule type" value="Genomic_DNA"/>
</dbReference>
<keyword evidence="2" id="KW-1185">Reference proteome</keyword>
<evidence type="ECO:0000313" key="1">
    <source>
        <dbReference type="EMBL" id="RAK77474.1"/>
    </source>
</evidence>
<reference evidence="1 2" key="1">
    <citation type="submission" date="2018-02" db="EMBL/GenBank/DDBJ databases">
        <title>The genomes of Aspergillus section Nigri reveals drivers in fungal speciation.</title>
        <authorList>
            <consortium name="DOE Joint Genome Institute"/>
            <person name="Vesth T.C."/>
            <person name="Nybo J."/>
            <person name="Theobald S."/>
            <person name="Brandl J."/>
            <person name="Frisvad J.C."/>
            <person name="Nielsen K.F."/>
            <person name="Lyhne E.K."/>
            <person name="Kogle M.E."/>
            <person name="Kuo A."/>
            <person name="Riley R."/>
            <person name="Clum A."/>
            <person name="Nolan M."/>
            <person name="Lipzen A."/>
            <person name="Salamov A."/>
            <person name="Henrissat B."/>
            <person name="Wiebenga A."/>
            <person name="De vries R.P."/>
            <person name="Grigoriev I.V."/>
            <person name="Mortensen U.H."/>
            <person name="Andersen M.R."/>
            <person name="Baker S.E."/>
        </authorList>
    </citation>
    <scope>NUCLEOTIDE SEQUENCE [LARGE SCALE GENOMIC DNA]</scope>
    <source>
        <strain evidence="1 2">CBS 313.89</strain>
    </source>
</reference>
<evidence type="ECO:0000313" key="2">
    <source>
        <dbReference type="Proteomes" id="UP000249789"/>
    </source>
</evidence>
<dbReference type="Gene3D" id="1.25.40.10">
    <property type="entry name" value="Tetratricopeptide repeat domain"/>
    <property type="match status" value="1"/>
</dbReference>
<protein>
    <submittedName>
        <fullName evidence="1">Uncharacterized protein</fullName>
    </submittedName>
</protein>
<dbReference type="Proteomes" id="UP000249789">
    <property type="component" value="Unassembled WGS sequence"/>
</dbReference>
<gene>
    <name evidence="1" type="ORF">BO72DRAFT_496139</name>
</gene>
<organism evidence="1 2">
    <name type="scientific">Aspergillus fijiensis CBS 313.89</name>
    <dbReference type="NCBI Taxonomy" id="1448319"/>
    <lineage>
        <taxon>Eukaryota</taxon>
        <taxon>Fungi</taxon>
        <taxon>Dikarya</taxon>
        <taxon>Ascomycota</taxon>
        <taxon>Pezizomycotina</taxon>
        <taxon>Eurotiomycetes</taxon>
        <taxon>Eurotiomycetidae</taxon>
        <taxon>Eurotiales</taxon>
        <taxon>Aspergillaceae</taxon>
        <taxon>Aspergillus</taxon>
    </lineage>
</organism>
<dbReference type="VEuPathDB" id="FungiDB:BO72DRAFT_496139"/>
<dbReference type="AlphaFoldDB" id="A0A8G1RRB8"/>
<sequence>MYVNKIRSALPHGPDTKRHLTILVGAGASIGAVQASELTTSVSETDKQKTLSGLSWAGLLLDGLLGRSIQDYMKLNKDEGMEPVLLACRVADPNVLPILSTFRMSYQRLFSNAQTLLRILALIGLGGVSDDFLQRPANTYPLESSLEGYLVHDYPDTLSLQDLSSLLSRSHRREVAIDSLVEVAQLQRVDTGLIMHPMQLECLKATCLEPARDNLSLLVLTMIANLFASMTDREFVLQRSYVYYARTCIEILSKSYTETPDEGTLARLCFYLGRVFWLVRDDVAATYLYERALAGSLASLQQPHILTFWARKNLGLIYMEHGFFESAYRQLKDASSSILPVSFERDPLPEAILVSNAGRVAKDKIRSSPHGTTPAVDSFLASFQAGSQATAYGLLMSSIDGNVEQAMARNMLWTTEPSLPISRMYDPGCRFCHGDETRLLDRVKGMFRDSERLNLGRSLLAVEVYLQATYRILLGDLSGAASLCNRAASSYWKRNAAHTVPSYSWARRVLQVATYGVHKREFETFWGTVSPASANLSEMLLECKMRKDPFVGGFVTHSWNGLIEPSSAKGLAALVDEFIHRGTFLGELTPLWNHCQWSSSSFRTGSAPVADYESEEAIDASYFYMIFILANLLLGQSHRALEIFCEVNERMSAF</sequence>
<dbReference type="GeneID" id="63865936"/>
<dbReference type="SUPFAM" id="SSF48452">
    <property type="entry name" value="TPR-like"/>
    <property type="match status" value="1"/>
</dbReference>
<accession>A0A8G1RRB8</accession>
<proteinExistence type="predicted"/>